<keyword evidence="2" id="KW-1185">Reference proteome</keyword>
<name>A0A8T0GV56_CERPU</name>
<dbReference type="Proteomes" id="UP000822688">
    <property type="component" value="Chromosome 9"/>
</dbReference>
<protein>
    <submittedName>
        <fullName evidence="1">Uncharacterized protein</fullName>
    </submittedName>
</protein>
<organism evidence="1 2">
    <name type="scientific">Ceratodon purpureus</name>
    <name type="common">Fire moss</name>
    <name type="synonym">Dicranum purpureum</name>
    <dbReference type="NCBI Taxonomy" id="3225"/>
    <lineage>
        <taxon>Eukaryota</taxon>
        <taxon>Viridiplantae</taxon>
        <taxon>Streptophyta</taxon>
        <taxon>Embryophyta</taxon>
        <taxon>Bryophyta</taxon>
        <taxon>Bryophytina</taxon>
        <taxon>Bryopsida</taxon>
        <taxon>Dicranidae</taxon>
        <taxon>Pseudoditrichales</taxon>
        <taxon>Ditrichaceae</taxon>
        <taxon>Ceratodon</taxon>
    </lineage>
</organism>
<dbReference type="PANTHER" id="PTHR14873">
    <property type="entry name" value="OS06G0694100 PROTEIN"/>
    <property type="match status" value="1"/>
</dbReference>
<dbReference type="PANTHER" id="PTHR14873:SF1">
    <property type="entry name" value="OS06G0694100 PROTEIN"/>
    <property type="match status" value="1"/>
</dbReference>
<dbReference type="InterPro" id="IPR016024">
    <property type="entry name" value="ARM-type_fold"/>
</dbReference>
<dbReference type="AlphaFoldDB" id="A0A8T0GV56"/>
<evidence type="ECO:0000313" key="1">
    <source>
        <dbReference type="EMBL" id="KAG0562890.1"/>
    </source>
</evidence>
<proteinExistence type="predicted"/>
<evidence type="ECO:0000313" key="2">
    <source>
        <dbReference type="Proteomes" id="UP000822688"/>
    </source>
</evidence>
<dbReference type="SUPFAM" id="SSF48371">
    <property type="entry name" value="ARM repeat"/>
    <property type="match status" value="1"/>
</dbReference>
<sequence length="856" mass="95032">MEGAMGAFGEAMEALESTDLEEERAERVVRGACAAIDVLRDGMKGVEEFSADVGESKEWVHAVCVSWGSVVKGRRGVSVAEKLDSVAPNLLASWLDALKALGSCAVVAEGVILREKGLGRLDSGEVVDWIGEGFLSAVWPELKDRRGLRASRWRARVSAVEFLSSLAEYDLNGEKSNEQSLALLEDLLQALIFGMGLVDSQWQVRRAVVLAVTRLLTASLGLLAQPLWANLTWGVLAIYVDRQPEVQAVARDSVLQHLIPPSKVHSKDVVLNLLDKFIAAAFWKAETPDIASRDMSTLLGAVHAAVLLELVPHQRVFEVQEQENVNIDRVPLLVVAASFALAGFENEGNKAHTANLLHLLRSLGSYVTSLLGMLNPVMPLYECDKLARYCKRRGVLDEETAKTLERVPTATSLKGLATALEASESIMRNLSVDYNGESLGKKQLDALQHVSEMLRVPSQLTRNYKDGTTDGEVENYLLCGKLYIEMALILLKNPVWTTQQAWEKEEIVYDIVLSFSALASGIIESEKTWIDETGLCKLCNDAIGCFSKTLQEESSSSQDEAKPPSGGNNRRLSSLETLVLRLLPKILSRFKDILKVGTKSVSLELGSTVPKMDDLPAAIISAHQLRWCLTQVRYPNFKPHSELVIRTALTALDHYSPSIKREGMKTFTHLATNLSPTELRWFKDAILDAVTRSLIGCEYLWSVAVEMAVALVTQIEGGNPRGQWYGAIMKEMLEDLDRHRSDETRRIVWLQLVTPQFESMGIVLVAHFKNLLPLFYYWLHAQDETTQLLVLSNLRTIIRSTWPRIPFHALRIQEELSRAKNDGQERKSSSKFFAAIDDVERLLQLITSPSAAGVPE</sequence>
<dbReference type="EMBL" id="CM026430">
    <property type="protein sequence ID" value="KAG0562890.1"/>
    <property type="molecule type" value="Genomic_DNA"/>
</dbReference>
<comment type="caution">
    <text evidence="1">The sequence shown here is derived from an EMBL/GenBank/DDBJ whole genome shotgun (WGS) entry which is preliminary data.</text>
</comment>
<reference evidence="1" key="1">
    <citation type="submission" date="2020-06" db="EMBL/GenBank/DDBJ databases">
        <title>WGS assembly of Ceratodon purpureus strain R40.</title>
        <authorList>
            <person name="Carey S.B."/>
            <person name="Jenkins J."/>
            <person name="Shu S."/>
            <person name="Lovell J.T."/>
            <person name="Sreedasyam A."/>
            <person name="Maumus F."/>
            <person name="Tiley G.P."/>
            <person name="Fernandez-Pozo N."/>
            <person name="Barry K."/>
            <person name="Chen C."/>
            <person name="Wang M."/>
            <person name="Lipzen A."/>
            <person name="Daum C."/>
            <person name="Saski C.A."/>
            <person name="Payton A.C."/>
            <person name="Mcbreen J.C."/>
            <person name="Conrad R.E."/>
            <person name="Kollar L.M."/>
            <person name="Olsson S."/>
            <person name="Huttunen S."/>
            <person name="Landis J.B."/>
            <person name="Wickett N.J."/>
            <person name="Johnson M.G."/>
            <person name="Rensing S.A."/>
            <person name="Grimwood J."/>
            <person name="Schmutz J."/>
            <person name="Mcdaniel S.F."/>
        </authorList>
    </citation>
    <scope>NUCLEOTIDE SEQUENCE</scope>
    <source>
        <strain evidence="1">R40</strain>
    </source>
</reference>
<gene>
    <name evidence="1" type="ORF">KC19_9G180200</name>
</gene>
<accession>A0A8T0GV56</accession>